<dbReference type="HOGENOM" id="CLU_3337932_0_0_1"/>
<evidence type="ECO:0000313" key="1">
    <source>
        <dbReference type="Ensembl" id="ENSTNIP00000003992.1"/>
    </source>
</evidence>
<dbReference type="CDD" id="cd00096">
    <property type="entry name" value="Ig"/>
    <property type="match status" value="1"/>
</dbReference>
<dbReference type="InterPro" id="IPR013783">
    <property type="entry name" value="Ig-like_fold"/>
</dbReference>
<organism evidence="1 2">
    <name type="scientific">Tetraodon nigroviridis</name>
    <name type="common">Spotted green pufferfish</name>
    <name type="synonym">Chelonodon nigroviridis</name>
    <dbReference type="NCBI Taxonomy" id="99883"/>
    <lineage>
        <taxon>Eukaryota</taxon>
        <taxon>Metazoa</taxon>
        <taxon>Chordata</taxon>
        <taxon>Craniata</taxon>
        <taxon>Vertebrata</taxon>
        <taxon>Euteleostomi</taxon>
        <taxon>Actinopterygii</taxon>
        <taxon>Neopterygii</taxon>
        <taxon>Teleostei</taxon>
        <taxon>Neoteleostei</taxon>
        <taxon>Acanthomorphata</taxon>
        <taxon>Eupercaria</taxon>
        <taxon>Tetraodontiformes</taxon>
        <taxon>Tetradontoidea</taxon>
        <taxon>Tetraodontidae</taxon>
        <taxon>Tetraodon</taxon>
    </lineage>
</organism>
<sequence length="38" mass="3985">TLIISSLKANDAGIYTCTASTSADTPAVFKLGRRQTLV</sequence>
<dbReference type="GeneTree" id="ENSGT00940000156891"/>
<dbReference type="InterPro" id="IPR036179">
    <property type="entry name" value="Ig-like_dom_sf"/>
</dbReference>
<name>H3C6X1_TETNG</name>
<dbReference type="AlphaFoldDB" id="H3C6X1"/>
<evidence type="ECO:0000313" key="2">
    <source>
        <dbReference type="Proteomes" id="UP000007303"/>
    </source>
</evidence>
<keyword evidence="2" id="KW-1185">Reference proteome</keyword>
<accession>H3C6X1</accession>
<reference evidence="1" key="3">
    <citation type="submission" date="2025-09" db="UniProtKB">
        <authorList>
            <consortium name="Ensembl"/>
        </authorList>
    </citation>
    <scope>IDENTIFICATION</scope>
</reference>
<protein>
    <submittedName>
        <fullName evidence="1">Papilin, proteoglycan like sulfated glycoprotein</fullName>
    </submittedName>
</protein>
<reference evidence="2" key="1">
    <citation type="journal article" date="2004" name="Nature">
        <title>Genome duplication in the teleost fish Tetraodon nigroviridis reveals the early vertebrate proto-karyotype.</title>
        <authorList>
            <person name="Jaillon O."/>
            <person name="Aury J.-M."/>
            <person name="Brunet F."/>
            <person name="Petit J.-L."/>
            <person name="Stange-Thomann N."/>
            <person name="Mauceli E."/>
            <person name="Bouneau L."/>
            <person name="Fischer C."/>
            <person name="Ozouf-Costaz C."/>
            <person name="Bernot A."/>
            <person name="Nicaud S."/>
            <person name="Jaffe D."/>
            <person name="Fisher S."/>
            <person name="Lutfalla G."/>
            <person name="Dossat C."/>
            <person name="Segurens B."/>
            <person name="Dasilva C."/>
            <person name="Salanoubat M."/>
            <person name="Levy M."/>
            <person name="Boudet N."/>
            <person name="Castellano S."/>
            <person name="Anthouard V."/>
            <person name="Jubin C."/>
            <person name="Castelli V."/>
            <person name="Katinka M."/>
            <person name="Vacherie B."/>
            <person name="Biemont C."/>
            <person name="Skalli Z."/>
            <person name="Cattolico L."/>
            <person name="Poulain J."/>
            <person name="De Berardinis V."/>
            <person name="Cruaud C."/>
            <person name="Duprat S."/>
            <person name="Brottier P."/>
            <person name="Coutanceau J.-P."/>
            <person name="Gouzy J."/>
            <person name="Parra G."/>
            <person name="Lardier G."/>
            <person name="Chapple C."/>
            <person name="McKernan K.J."/>
            <person name="McEwan P."/>
            <person name="Bosak S."/>
            <person name="Kellis M."/>
            <person name="Volff J.-N."/>
            <person name="Guigo R."/>
            <person name="Zody M.C."/>
            <person name="Mesirov J."/>
            <person name="Lindblad-Toh K."/>
            <person name="Birren B."/>
            <person name="Nusbaum C."/>
            <person name="Kahn D."/>
            <person name="Robinson-Rechavi M."/>
            <person name="Laudet V."/>
            <person name="Schachter V."/>
            <person name="Quetier F."/>
            <person name="Saurin W."/>
            <person name="Scarpelli C."/>
            <person name="Wincker P."/>
            <person name="Lander E.S."/>
            <person name="Weissenbach J."/>
            <person name="Roest Crollius H."/>
        </authorList>
    </citation>
    <scope>NUCLEOTIDE SEQUENCE [LARGE SCALE GENOMIC DNA]</scope>
</reference>
<reference evidence="1" key="2">
    <citation type="submission" date="2025-08" db="UniProtKB">
        <authorList>
            <consortium name="Ensembl"/>
        </authorList>
    </citation>
    <scope>IDENTIFICATION</scope>
</reference>
<dbReference type="Ensembl" id="ENSTNIT00000004128.1">
    <property type="protein sequence ID" value="ENSTNIP00000003992.1"/>
    <property type="gene ID" value="ENSTNIG00000004109.1"/>
</dbReference>
<dbReference type="Gene3D" id="2.60.40.10">
    <property type="entry name" value="Immunoglobulins"/>
    <property type="match status" value="1"/>
</dbReference>
<dbReference type="Proteomes" id="UP000007303">
    <property type="component" value="Unassembled WGS sequence"/>
</dbReference>
<proteinExistence type="predicted"/>
<dbReference type="SUPFAM" id="SSF48726">
    <property type="entry name" value="Immunoglobulin"/>
    <property type="match status" value="1"/>
</dbReference>